<name>A0A9D1NN87_9BACT</name>
<reference evidence="1" key="1">
    <citation type="submission" date="2020-10" db="EMBL/GenBank/DDBJ databases">
        <authorList>
            <person name="Gilroy R."/>
        </authorList>
    </citation>
    <scope>NUCLEOTIDE SEQUENCE</scope>
    <source>
        <strain evidence="1">35461</strain>
    </source>
</reference>
<accession>A0A9D1NN87</accession>
<gene>
    <name evidence="1" type="ORF">IAC79_06605</name>
</gene>
<sequence>MADLAPRARSFDQAVRWRQRAVGLLREAAEAGYAYAQLRLARLLGGGLGEDLVAADEARRWLRAAALGGCREAALVLEAE</sequence>
<proteinExistence type="predicted"/>
<protein>
    <recommendedName>
        <fullName evidence="3">Sel1 repeat family protein</fullName>
    </recommendedName>
</protein>
<dbReference type="Gene3D" id="1.25.40.10">
    <property type="entry name" value="Tetratricopeptide repeat domain"/>
    <property type="match status" value="1"/>
</dbReference>
<evidence type="ECO:0000313" key="2">
    <source>
        <dbReference type="Proteomes" id="UP000886845"/>
    </source>
</evidence>
<evidence type="ECO:0000313" key="1">
    <source>
        <dbReference type="EMBL" id="HIV09765.1"/>
    </source>
</evidence>
<evidence type="ECO:0008006" key="3">
    <source>
        <dbReference type="Google" id="ProtNLM"/>
    </source>
</evidence>
<dbReference type="SUPFAM" id="SSF81901">
    <property type="entry name" value="HCP-like"/>
    <property type="match status" value="1"/>
</dbReference>
<reference evidence="1" key="2">
    <citation type="journal article" date="2021" name="PeerJ">
        <title>Extensive microbial diversity within the chicken gut microbiome revealed by metagenomics and culture.</title>
        <authorList>
            <person name="Gilroy R."/>
            <person name="Ravi A."/>
            <person name="Getino M."/>
            <person name="Pursley I."/>
            <person name="Horton D.L."/>
            <person name="Alikhan N.F."/>
            <person name="Baker D."/>
            <person name="Gharbi K."/>
            <person name="Hall N."/>
            <person name="Watson M."/>
            <person name="Adriaenssens E.M."/>
            <person name="Foster-Nyarko E."/>
            <person name="Jarju S."/>
            <person name="Secka A."/>
            <person name="Antonio M."/>
            <person name="Oren A."/>
            <person name="Chaudhuri R.R."/>
            <person name="La Ragione R."/>
            <person name="Hildebrand F."/>
            <person name="Pallen M.J."/>
        </authorList>
    </citation>
    <scope>NUCLEOTIDE SEQUENCE</scope>
    <source>
        <strain evidence="1">35461</strain>
    </source>
</reference>
<dbReference type="EMBL" id="DVOR01000213">
    <property type="protein sequence ID" value="HIV09765.1"/>
    <property type="molecule type" value="Genomic_DNA"/>
</dbReference>
<comment type="caution">
    <text evidence="1">The sequence shown here is derived from an EMBL/GenBank/DDBJ whole genome shotgun (WGS) entry which is preliminary data.</text>
</comment>
<organism evidence="1 2">
    <name type="scientific">Candidatus Spyradenecus faecavium</name>
    <dbReference type="NCBI Taxonomy" id="2840947"/>
    <lineage>
        <taxon>Bacteria</taxon>
        <taxon>Pseudomonadati</taxon>
        <taxon>Lentisphaerota</taxon>
        <taxon>Lentisphaeria</taxon>
        <taxon>Lentisphaerales</taxon>
        <taxon>Lentisphaeraceae</taxon>
        <taxon>Lentisphaeraceae incertae sedis</taxon>
        <taxon>Candidatus Spyradenecus</taxon>
    </lineage>
</organism>
<dbReference type="InterPro" id="IPR011990">
    <property type="entry name" value="TPR-like_helical_dom_sf"/>
</dbReference>
<dbReference type="Proteomes" id="UP000886845">
    <property type="component" value="Unassembled WGS sequence"/>
</dbReference>
<dbReference type="AlphaFoldDB" id="A0A9D1NN87"/>